<organism evidence="1 2">
    <name type="scientific">Tetrahymena thermophila (strain SB210)</name>
    <dbReference type="NCBI Taxonomy" id="312017"/>
    <lineage>
        <taxon>Eukaryota</taxon>
        <taxon>Sar</taxon>
        <taxon>Alveolata</taxon>
        <taxon>Ciliophora</taxon>
        <taxon>Intramacronucleata</taxon>
        <taxon>Oligohymenophorea</taxon>
        <taxon>Hymenostomatida</taxon>
        <taxon>Tetrahymenina</taxon>
        <taxon>Tetrahymenidae</taxon>
        <taxon>Tetrahymena</taxon>
    </lineage>
</organism>
<keyword evidence="2" id="KW-1185">Reference proteome</keyword>
<dbReference type="AlphaFoldDB" id="Q248J0"/>
<proteinExistence type="predicted"/>
<reference evidence="2" key="1">
    <citation type="journal article" date="2006" name="PLoS Biol.">
        <title>Macronuclear genome sequence of the ciliate Tetrahymena thermophila, a model eukaryote.</title>
        <authorList>
            <person name="Eisen J.A."/>
            <person name="Coyne R.S."/>
            <person name="Wu M."/>
            <person name="Wu D."/>
            <person name="Thiagarajan M."/>
            <person name="Wortman J.R."/>
            <person name="Badger J.H."/>
            <person name="Ren Q."/>
            <person name="Amedeo P."/>
            <person name="Jones K.M."/>
            <person name="Tallon L.J."/>
            <person name="Delcher A.L."/>
            <person name="Salzberg S.L."/>
            <person name="Silva J.C."/>
            <person name="Haas B.J."/>
            <person name="Majoros W.H."/>
            <person name="Farzad M."/>
            <person name="Carlton J.M."/>
            <person name="Smith R.K. Jr."/>
            <person name="Garg J."/>
            <person name="Pearlman R.E."/>
            <person name="Karrer K.M."/>
            <person name="Sun L."/>
            <person name="Manning G."/>
            <person name="Elde N.C."/>
            <person name="Turkewitz A.P."/>
            <person name="Asai D.J."/>
            <person name="Wilkes D.E."/>
            <person name="Wang Y."/>
            <person name="Cai H."/>
            <person name="Collins K."/>
            <person name="Stewart B.A."/>
            <person name="Lee S.R."/>
            <person name="Wilamowska K."/>
            <person name="Weinberg Z."/>
            <person name="Ruzzo W.L."/>
            <person name="Wloga D."/>
            <person name="Gaertig J."/>
            <person name="Frankel J."/>
            <person name="Tsao C.-C."/>
            <person name="Gorovsky M.A."/>
            <person name="Keeling P.J."/>
            <person name="Waller R.F."/>
            <person name="Patron N.J."/>
            <person name="Cherry J.M."/>
            <person name="Stover N.A."/>
            <person name="Krieger C.J."/>
            <person name="del Toro C."/>
            <person name="Ryder H.F."/>
            <person name="Williamson S.C."/>
            <person name="Barbeau R.A."/>
            <person name="Hamilton E.P."/>
            <person name="Orias E."/>
        </authorList>
    </citation>
    <scope>NUCLEOTIDE SEQUENCE [LARGE SCALE GENOMIC DNA]</scope>
    <source>
        <strain evidence="2">SB210</strain>
    </source>
</reference>
<accession>Q248J0</accession>
<dbReference type="Proteomes" id="UP000009168">
    <property type="component" value="Unassembled WGS sequence"/>
</dbReference>
<evidence type="ECO:0000313" key="2">
    <source>
        <dbReference type="Proteomes" id="UP000009168"/>
    </source>
</evidence>
<gene>
    <name evidence="1" type="ORF">TTHERM_01224650</name>
</gene>
<sequence length="579" mass="69386">MNYLNSKKEKLKQLFENKPDKVEIAYDNQLNEQELSFLNHLFEEKDLKENYDCKDDNQREKAYSENKQYILQPSESFGGNQDPSNILKNYCPSNINFKPLQYQIHPNPNEMKPSVIGRSLTKTQLQTIQQIGTFTTITEGGQIKTWQISEKFFMSSQSILKLINKIGQPNFSEIYCNSFTRKRIINQTFEDSKFNKKYWNFRDGIQTLFFDTPRELLNCLIGVPMFWYYYQGLDYYIQKIWDQENFTKQYSNLAFNSKFQKIVQEFNMEKAMAEQLEDQADEDHNNNDNEDGIFGGCCFRCSCGLLGQIPDRDSSYCYLISKNEEDKDLFGQEDLKLKQNKESQDNCLNEKVALKYFNIEQILFYIDQKINNSYYKNLEKKLLRQYNSNLEQYKQILQINLQQLPFPKTDIQETLNSNMQSFKQTISQTLERSYLTQCKIQYQQGWKIYYEKGYLQQVYQQIQDHFLLLQDQSPEKFSHLWQELLVQKGNYYMLAERFLKEMFNQYLKEEKQFDQNLFDIFTKSRNFNFNNPNLLSEINTHLNICFLQEARLFEKIDLSFKNQIQQHFIQNLKIQNSVY</sequence>
<dbReference type="KEGG" id="tet:TTHERM_01224650"/>
<dbReference type="RefSeq" id="XP_001024440.2">
    <property type="nucleotide sequence ID" value="XM_001024440.2"/>
</dbReference>
<evidence type="ECO:0000313" key="1">
    <source>
        <dbReference type="EMBL" id="EAS04195.2"/>
    </source>
</evidence>
<dbReference type="GeneID" id="7830436"/>
<protein>
    <submittedName>
        <fullName evidence="1">Uncharacterized protein</fullName>
    </submittedName>
</protein>
<dbReference type="HOGENOM" id="CLU_318995_0_0_1"/>
<name>Q248J0_TETTS</name>
<dbReference type="EMBL" id="GG662453">
    <property type="protein sequence ID" value="EAS04195.2"/>
    <property type="molecule type" value="Genomic_DNA"/>
</dbReference>
<dbReference type="InParanoid" id="Q248J0"/>